<dbReference type="EMBL" id="BMHT01000001">
    <property type="protein sequence ID" value="GGE96015.1"/>
    <property type="molecule type" value="Genomic_DNA"/>
</dbReference>
<keyword evidence="2" id="KW-1185">Reference proteome</keyword>
<sequence length="75" mass="8098">MPVCPGVYGAFGWHPPIDCAVTHVAQKSVPRRAARVLTSANVSTRALLATRENLGHNFVQSENGPDMPWQAFGNP</sequence>
<name>A0ABQ1TIM1_9BACT</name>
<evidence type="ECO:0000313" key="2">
    <source>
        <dbReference type="Proteomes" id="UP000632273"/>
    </source>
</evidence>
<reference evidence="2" key="1">
    <citation type="journal article" date="2019" name="Int. J. Syst. Evol. Microbiol.">
        <title>The Global Catalogue of Microorganisms (GCM) 10K type strain sequencing project: providing services to taxonomists for standard genome sequencing and annotation.</title>
        <authorList>
            <consortium name="The Broad Institute Genomics Platform"/>
            <consortium name="The Broad Institute Genome Sequencing Center for Infectious Disease"/>
            <person name="Wu L."/>
            <person name="Ma J."/>
        </authorList>
    </citation>
    <scope>NUCLEOTIDE SEQUENCE [LARGE SCALE GENOMIC DNA]</scope>
    <source>
        <strain evidence="2">CGMCC 1.15197</strain>
    </source>
</reference>
<accession>A0ABQ1TIM1</accession>
<gene>
    <name evidence="1" type="ORF">GCM10011383_03470</name>
</gene>
<protein>
    <submittedName>
        <fullName evidence="1">Uncharacterized protein</fullName>
    </submittedName>
</protein>
<dbReference type="Proteomes" id="UP000632273">
    <property type="component" value="Unassembled WGS sequence"/>
</dbReference>
<comment type="caution">
    <text evidence="1">The sequence shown here is derived from an EMBL/GenBank/DDBJ whole genome shotgun (WGS) entry which is preliminary data.</text>
</comment>
<organism evidence="1 2">
    <name type="scientific">Hymenobacter cavernae</name>
    <dbReference type="NCBI Taxonomy" id="2044852"/>
    <lineage>
        <taxon>Bacteria</taxon>
        <taxon>Pseudomonadati</taxon>
        <taxon>Bacteroidota</taxon>
        <taxon>Cytophagia</taxon>
        <taxon>Cytophagales</taxon>
        <taxon>Hymenobacteraceae</taxon>
        <taxon>Hymenobacter</taxon>
    </lineage>
</organism>
<proteinExistence type="predicted"/>
<evidence type="ECO:0000313" key="1">
    <source>
        <dbReference type="EMBL" id="GGE96015.1"/>
    </source>
</evidence>